<gene>
    <name evidence="2" type="ORF">BOLC6T37296H</name>
</gene>
<evidence type="ECO:0000256" key="1">
    <source>
        <dbReference type="SAM" id="MobiDB-lite"/>
    </source>
</evidence>
<proteinExistence type="predicted"/>
<protein>
    <submittedName>
        <fullName evidence="2">Uncharacterized protein</fullName>
    </submittedName>
</protein>
<dbReference type="EMBL" id="LR031880">
    <property type="protein sequence ID" value="VDD61843.1"/>
    <property type="molecule type" value="Genomic_DNA"/>
</dbReference>
<organism evidence="2">
    <name type="scientific">Brassica oleracea</name>
    <name type="common">Wild cabbage</name>
    <dbReference type="NCBI Taxonomy" id="3712"/>
    <lineage>
        <taxon>Eukaryota</taxon>
        <taxon>Viridiplantae</taxon>
        <taxon>Streptophyta</taxon>
        <taxon>Embryophyta</taxon>
        <taxon>Tracheophyta</taxon>
        <taxon>Spermatophyta</taxon>
        <taxon>Magnoliopsida</taxon>
        <taxon>eudicotyledons</taxon>
        <taxon>Gunneridae</taxon>
        <taxon>Pentapetalae</taxon>
        <taxon>rosids</taxon>
        <taxon>malvids</taxon>
        <taxon>Brassicales</taxon>
        <taxon>Brassicaceae</taxon>
        <taxon>Brassiceae</taxon>
        <taxon>Brassica</taxon>
    </lineage>
</organism>
<accession>A0A3P6FU39</accession>
<feature type="region of interest" description="Disordered" evidence="1">
    <location>
        <begin position="1"/>
        <end position="33"/>
    </location>
</feature>
<reference evidence="2" key="1">
    <citation type="submission" date="2018-11" db="EMBL/GenBank/DDBJ databases">
        <authorList>
            <consortium name="Genoscope - CEA"/>
            <person name="William W."/>
        </authorList>
    </citation>
    <scope>NUCLEOTIDE SEQUENCE</scope>
</reference>
<sequence>MVNKTDRRVRGSGSSELSSNTEKSLGANRTHQTFTLTRESRAPVIIPTLHHNYLTCTKCFYYKEIEKFLELVYRG</sequence>
<evidence type="ECO:0000313" key="2">
    <source>
        <dbReference type="EMBL" id="VDD61843.1"/>
    </source>
</evidence>
<dbReference type="AlphaFoldDB" id="A0A3P6FU39"/>
<feature type="compositionally biased region" description="Polar residues" evidence="1">
    <location>
        <begin position="12"/>
        <end position="33"/>
    </location>
</feature>
<name>A0A3P6FU39_BRAOL</name>